<feature type="region of interest" description="Disordered" evidence="1">
    <location>
        <begin position="48"/>
        <end position="79"/>
    </location>
</feature>
<dbReference type="Proteomes" id="UP001470230">
    <property type="component" value="Unassembled WGS sequence"/>
</dbReference>
<name>A0ABR2GYD6_9EUKA</name>
<feature type="compositionally biased region" description="Basic and acidic residues" evidence="1">
    <location>
        <begin position="66"/>
        <end position="79"/>
    </location>
</feature>
<dbReference type="EMBL" id="JAPFFF010000053">
    <property type="protein sequence ID" value="KAK8838959.1"/>
    <property type="molecule type" value="Genomic_DNA"/>
</dbReference>
<accession>A0ABR2GYD6</accession>
<evidence type="ECO:0000313" key="2">
    <source>
        <dbReference type="EMBL" id="KAK8838959.1"/>
    </source>
</evidence>
<gene>
    <name evidence="2" type="ORF">M9Y10_032419</name>
</gene>
<organism evidence="2 3">
    <name type="scientific">Tritrichomonas musculus</name>
    <dbReference type="NCBI Taxonomy" id="1915356"/>
    <lineage>
        <taxon>Eukaryota</taxon>
        <taxon>Metamonada</taxon>
        <taxon>Parabasalia</taxon>
        <taxon>Tritrichomonadida</taxon>
        <taxon>Tritrichomonadidae</taxon>
        <taxon>Tritrichomonas</taxon>
    </lineage>
</organism>
<comment type="caution">
    <text evidence="2">The sequence shown here is derived from an EMBL/GenBank/DDBJ whole genome shotgun (WGS) entry which is preliminary data.</text>
</comment>
<protein>
    <submittedName>
        <fullName evidence="2">Uncharacterized protein</fullName>
    </submittedName>
</protein>
<proteinExistence type="predicted"/>
<feature type="compositionally biased region" description="Polar residues" evidence="1">
    <location>
        <begin position="48"/>
        <end position="64"/>
    </location>
</feature>
<evidence type="ECO:0000313" key="3">
    <source>
        <dbReference type="Proteomes" id="UP001470230"/>
    </source>
</evidence>
<evidence type="ECO:0000256" key="1">
    <source>
        <dbReference type="SAM" id="MobiDB-lite"/>
    </source>
</evidence>
<sequence length="118" mass="13948">MQKQKRHESSWNKIQVVDDDGVIVMCYELDKLGKLLIKLKTQRRRNFQNVQQGKNSVLNQGSNNIEEEKKKEEKEKNHAKKEQINLNILFECEVEDEDENLNTCGEYDSDYLDNVVFL</sequence>
<reference evidence="2 3" key="1">
    <citation type="submission" date="2024-04" db="EMBL/GenBank/DDBJ databases">
        <title>Tritrichomonas musculus Genome.</title>
        <authorList>
            <person name="Alves-Ferreira E."/>
            <person name="Grigg M."/>
            <person name="Lorenzi H."/>
            <person name="Galac M."/>
        </authorList>
    </citation>
    <scope>NUCLEOTIDE SEQUENCE [LARGE SCALE GENOMIC DNA]</scope>
    <source>
        <strain evidence="2 3">EAF2021</strain>
    </source>
</reference>
<keyword evidence="3" id="KW-1185">Reference proteome</keyword>